<feature type="domain" description="ATP-grasp" evidence="6">
    <location>
        <begin position="180"/>
        <end position="378"/>
    </location>
</feature>
<dbReference type="GO" id="GO:0005524">
    <property type="term" value="F:ATP binding"/>
    <property type="evidence" value="ECO:0007669"/>
    <property type="project" value="UniProtKB-UniRule"/>
</dbReference>
<dbReference type="EMBL" id="CP021082">
    <property type="protein sequence ID" value="ASN82261.1"/>
    <property type="molecule type" value="Genomic_DNA"/>
</dbReference>
<reference evidence="7 8" key="1">
    <citation type="submission" date="2017-05" db="EMBL/GenBank/DDBJ databases">
        <title>The complete genome sequence of Deinococcus ficus isolated from the rhizosphere of the Ficus religiosa L. in Taiwan.</title>
        <authorList>
            <person name="Wu K.-M."/>
            <person name="Liao T.-L."/>
            <person name="Liu Y.-M."/>
            <person name="Young C.-C."/>
            <person name="Tsai S.-F."/>
        </authorList>
    </citation>
    <scope>NUCLEOTIDE SEQUENCE [LARGE SCALE GENOMIC DNA]</scope>
    <source>
        <strain evidence="7 8">CC-FR2-10</strain>
        <plasmid evidence="8">pdfi1</plasmid>
    </source>
</reference>
<evidence type="ECO:0000256" key="1">
    <source>
        <dbReference type="ARBA" id="ARBA00022598"/>
    </source>
</evidence>
<evidence type="ECO:0000256" key="4">
    <source>
        <dbReference type="PROSITE-ProRule" id="PRU00409"/>
    </source>
</evidence>
<feature type="compositionally biased region" description="Basic and acidic residues" evidence="5">
    <location>
        <begin position="36"/>
        <end position="46"/>
    </location>
</feature>
<keyword evidence="1" id="KW-0436">Ligase</keyword>
<organism evidence="7 8">
    <name type="scientific">Deinococcus ficus</name>
    <dbReference type="NCBI Taxonomy" id="317577"/>
    <lineage>
        <taxon>Bacteria</taxon>
        <taxon>Thermotogati</taxon>
        <taxon>Deinococcota</taxon>
        <taxon>Deinococci</taxon>
        <taxon>Deinococcales</taxon>
        <taxon>Deinococcaceae</taxon>
        <taxon>Deinococcus</taxon>
    </lineage>
</organism>
<dbReference type="SUPFAM" id="SSF56059">
    <property type="entry name" value="Glutathione synthetase ATP-binding domain-like"/>
    <property type="match status" value="1"/>
</dbReference>
<dbReference type="InterPro" id="IPR011761">
    <property type="entry name" value="ATP-grasp"/>
</dbReference>
<sequence>MSFTEVSHEEKTPAGRCLGPDPELHRPCRPHQRCGPRPDHRDHARPPAEPGHGRSSARPGDHGDPVTTGAPLVLLVSSGQQLYREYLLSQLSGAFAVWLITDESVDWQAPYLTGTTRVAALDHEQVLAAARDVQAQRPVAGLLSWDERYIIVTADVADTLGLPGASPAGVRACRDKAASRDILRAAGLPQPHSRYCLTPDEAVTFAGRVGYPVVVKPRGMGASIGVARADSDADLRLRFQEAADSSLQGAAAFQHGALVETFLTGPEISVDGRVVAGQFEALWVARKSVGLPPHFEETGHVVDAADPLLTDPGLQDVLQRAHTAAGFQDGMTHTELKLTPAGPVIVEINGRLGGDLIPHLATLATGLRPGQLAGEVATRRAGEATRTVCQSAAIAFRYPDADLTVDRVTLPELALPEDYAGQCVALAAPGAALGLPPSAFVGRAAYAVVTGPDAQTCRALSETLAQAVTVQARLSAPELAPV</sequence>
<dbReference type="GO" id="GO:0016874">
    <property type="term" value="F:ligase activity"/>
    <property type="evidence" value="ECO:0007669"/>
    <property type="project" value="UniProtKB-KW"/>
</dbReference>
<proteinExistence type="predicted"/>
<dbReference type="PANTHER" id="PTHR43585:SF2">
    <property type="entry name" value="ATP-GRASP ENZYME FSQD"/>
    <property type="match status" value="1"/>
</dbReference>
<keyword evidence="7" id="KW-0614">Plasmid</keyword>
<evidence type="ECO:0000256" key="5">
    <source>
        <dbReference type="SAM" id="MobiDB-lite"/>
    </source>
</evidence>
<dbReference type="Pfam" id="PF13535">
    <property type="entry name" value="ATP-grasp_4"/>
    <property type="match status" value="1"/>
</dbReference>
<gene>
    <name evidence="7" type="ORF">DFI_13760</name>
</gene>
<dbReference type="SMART" id="SM01209">
    <property type="entry name" value="GARS_A"/>
    <property type="match status" value="1"/>
</dbReference>
<dbReference type="Proteomes" id="UP000259030">
    <property type="component" value="Plasmid pDFI1"/>
</dbReference>
<evidence type="ECO:0000313" key="8">
    <source>
        <dbReference type="Proteomes" id="UP000259030"/>
    </source>
</evidence>
<dbReference type="PANTHER" id="PTHR43585">
    <property type="entry name" value="FUMIPYRROLE BIOSYNTHESIS PROTEIN C"/>
    <property type="match status" value="1"/>
</dbReference>
<keyword evidence="8" id="KW-1185">Reference proteome</keyword>
<keyword evidence="2 4" id="KW-0547">Nucleotide-binding</keyword>
<protein>
    <recommendedName>
        <fullName evidence="6">ATP-grasp domain-containing protein</fullName>
    </recommendedName>
</protein>
<accession>A0A221T063</accession>
<geneLocation type="plasmid" evidence="8">
    <name>pdfi1</name>
</geneLocation>
<evidence type="ECO:0000256" key="3">
    <source>
        <dbReference type="ARBA" id="ARBA00022840"/>
    </source>
</evidence>
<dbReference type="AlphaFoldDB" id="A0A221T063"/>
<dbReference type="GO" id="GO:0046872">
    <property type="term" value="F:metal ion binding"/>
    <property type="evidence" value="ECO:0007669"/>
    <property type="project" value="InterPro"/>
</dbReference>
<dbReference type="KEGG" id="dfc:DFI_13760"/>
<feature type="compositionally biased region" description="Basic and acidic residues" evidence="5">
    <location>
        <begin position="1"/>
        <end position="13"/>
    </location>
</feature>
<keyword evidence="3 4" id="KW-0067">ATP-binding</keyword>
<dbReference type="Gene3D" id="3.40.50.20">
    <property type="match status" value="1"/>
</dbReference>
<name>A0A221T063_9DEIO</name>
<evidence type="ECO:0000313" key="7">
    <source>
        <dbReference type="EMBL" id="ASN82261.1"/>
    </source>
</evidence>
<dbReference type="Gene3D" id="3.30.470.20">
    <property type="entry name" value="ATP-grasp fold, B domain"/>
    <property type="match status" value="1"/>
</dbReference>
<feature type="region of interest" description="Disordered" evidence="5">
    <location>
        <begin position="1"/>
        <end position="66"/>
    </location>
</feature>
<evidence type="ECO:0000256" key="2">
    <source>
        <dbReference type="ARBA" id="ARBA00022741"/>
    </source>
</evidence>
<dbReference type="STRING" id="317577.GCA_000419625_02929"/>
<dbReference type="InterPro" id="IPR052032">
    <property type="entry name" value="ATP-dep_AA_Ligase"/>
</dbReference>
<evidence type="ECO:0000259" key="6">
    <source>
        <dbReference type="PROSITE" id="PS50975"/>
    </source>
</evidence>
<dbReference type="PROSITE" id="PS50975">
    <property type="entry name" value="ATP_GRASP"/>
    <property type="match status" value="1"/>
</dbReference>